<dbReference type="EMBL" id="LFXJ01000010">
    <property type="protein sequence ID" value="KMY29050.1"/>
    <property type="molecule type" value="Genomic_DNA"/>
</dbReference>
<protein>
    <submittedName>
        <fullName evidence="1">Uracil-DNA glycosylase</fullName>
    </submittedName>
</protein>
<proteinExistence type="predicted"/>
<accession>A0A0K9F3E6</accession>
<dbReference type="Proteomes" id="UP000232101">
    <property type="component" value="Unassembled WGS sequence"/>
</dbReference>
<evidence type="ECO:0000313" key="3">
    <source>
        <dbReference type="Proteomes" id="UP000037326"/>
    </source>
</evidence>
<reference evidence="2 4" key="3">
    <citation type="submission" date="2017-11" db="EMBL/GenBank/DDBJ databases">
        <title>Bacterial isolate from king chilli rhizosphere.</title>
        <authorList>
            <person name="Takhelmayum P."/>
            <person name="Sarangthem I."/>
        </authorList>
    </citation>
    <scope>NUCLEOTIDE SEQUENCE [LARGE SCALE GENOMIC DNA]</scope>
    <source>
        <strain evidence="2">T26</strain>
        <strain evidence="4">t26</strain>
    </source>
</reference>
<evidence type="ECO:0000313" key="1">
    <source>
        <dbReference type="EMBL" id="KMY29050.1"/>
    </source>
</evidence>
<dbReference type="Proteomes" id="UP000037326">
    <property type="component" value="Unassembled WGS sequence"/>
</dbReference>
<evidence type="ECO:0000313" key="4">
    <source>
        <dbReference type="Proteomes" id="UP000232101"/>
    </source>
</evidence>
<dbReference type="RefSeq" id="WP_049667953.1">
    <property type="nucleotide sequence ID" value="NZ_CP158849.1"/>
</dbReference>
<dbReference type="PATRIC" id="fig|582475.4.peg.2682"/>
<comment type="caution">
    <text evidence="1">The sequence shown here is derived from an EMBL/GenBank/DDBJ whole genome shotgun (WGS) entry which is preliminary data.</text>
</comment>
<reference evidence="1" key="1">
    <citation type="submission" date="2015-07" db="EMBL/GenBank/DDBJ databases">
        <title>MeaNS - Measles Nucleotide Surveillance Program.</title>
        <authorList>
            <person name="Tran T."/>
            <person name="Druce J."/>
        </authorList>
    </citation>
    <scope>NUCLEOTIDE SEQUENCE</scope>
    <source>
        <strain evidence="1">DSM 23493</strain>
    </source>
</reference>
<reference evidence="3" key="2">
    <citation type="submission" date="2015-07" db="EMBL/GenBank/DDBJ databases">
        <authorList>
            <consortium name="Consortium for Microbial Forensics and Genomics (microFORGE)"/>
            <person name="Knight B.M."/>
            <person name="Roberts D.P."/>
            <person name="Lin D."/>
            <person name="Hari K."/>
            <person name="Fletcher J."/>
            <person name="Melcher U."/>
            <person name="Blagden T."/>
            <person name="Winegar R.A."/>
        </authorList>
    </citation>
    <scope>NUCLEOTIDE SEQUENCE [LARGE SCALE GENOMIC DNA]</scope>
    <source>
        <strain evidence="3">DSM 23493</strain>
    </source>
</reference>
<dbReference type="OrthoDB" id="9807346at2"/>
<dbReference type="AlphaFoldDB" id="A0A0K9F3E6"/>
<dbReference type="STRING" id="582475.ACZ11_18150"/>
<gene>
    <name evidence="1" type="ORF">ACZ11_18150</name>
    <name evidence="2" type="ORF">CWD94_17190</name>
</gene>
<dbReference type="EMBL" id="PHQY01000649">
    <property type="protein sequence ID" value="PJO42558.1"/>
    <property type="molecule type" value="Genomic_DNA"/>
</dbReference>
<dbReference type="GeneID" id="96601678"/>
<name>A0A0K9F3E6_9BACI</name>
<sequence>MNVNCFKCQYFKVTWDPQTPRACVAYGFKTKQIPSVVVKQSSGTDCLKFVPKAESGRMQ</sequence>
<organism evidence="1 3">
    <name type="scientific">Lysinibacillus xylanilyticus</name>
    <dbReference type="NCBI Taxonomy" id="582475"/>
    <lineage>
        <taxon>Bacteria</taxon>
        <taxon>Bacillati</taxon>
        <taxon>Bacillota</taxon>
        <taxon>Bacilli</taxon>
        <taxon>Bacillales</taxon>
        <taxon>Bacillaceae</taxon>
        <taxon>Lysinibacillus</taxon>
    </lineage>
</organism>
<evidence type="ECO:0000313" key="2">
    <source>
        <dbReference type="EMBL" id="PJO42558.1"/>
    </source>
</evidence>